<evidence type="ECO:0000256" key="2">
    <source>
        <dbReference type="SAM" id="Phobius"/>
    </source>
</evidence>
<dbReference type="Proteomes" id="UP000028547">
    <property type="component" value="Unassembled WGS sequence"/>
</dbReference>
<dbReference type="SUPFAM" id="SSF56645">
    <property type="entry name" value="Acyl-CoA dehydrogenase NM domain-like"/>
    <property type="match status" value="1"/>
</dbReference>
<evidence type="ECO:0000313" key="5">
    <source>
        <dbReference type="EMBL" id="KFA92267.1"/>
    </source>
</evidence>
<dbReference type="PIRSF" id="PIRSF016578">
    <property type="entry name" value="HsaA"/>
    <property type="match status" value="1"/>
</dbReference>
<dbReference type="InterPro" id="IPR046373">
    <property type="entry name" value="Acyl-CoA_Oxase/DH_mid-dom_sf"/>
</dbReference>
<accession>A0A084SUY2</accession>
<keyword evidence="2" id="KW-0812">Transmembrane</keyword>
<dbReference type="EMBL" id="JPMI01000101">
    <property type="protein sequence ID" value="KFA92267.1"/>
    <property type="molecule type" value="Genomic_DNA"/>
</dbReference>
<dbReference type="PANTHER" id="PTHR43884:SF12">
    <property type="entry name" value="ISOVALERYL-COA DEHYDROGENASE, MITOCHONDRIAL-RELATED"/>
    <property type="match status" value="1"/>
</dbReference>
<dbReference type="InterPro" id="IPR009100">
    <property type="entry name" value="AcylCoA_DH/oxidase_NM_dom_sf"/>
</dbReference>
<organism evidence="5 6">
    <name type="scientific">Archangium violaceum Cb vi76</name>
    <dbReference type="NCBI Taxonomy" id="1406225"/>
    <lineage>
        <taxon>Bacteria</taxon>
        <taxon>Pseudomonadati</taxon>
        <taxon>Myxococcota</taxon>
        <taxon>Myxococcia</taxon>
        <taxon>Myxococcales</taxon>
        <taxon>Cystobacterineae</taxon>
        <taxon>Archangiaceae</taxon>
        <taxon>Archangium</taxon>
    </lineage>
</organism>
<feature type="transmembrane region" description="Helical" evidence="2">
    <location>
        <begin position="228"/>
        <end position="249"/>
    </location>
</feature>
<dbReference type="GO" id="GO:0050660">
    <property type="term" value="F:flavin adenine dinucleotide binding"/>
    <property type="evidence" value="ECO:0007669"/>
    <property type="project" value="InterPro"/>
</dbReference>
<keyword evidence="5" id="KW-0378">Hydrolase</keyword>
<evidence type="ECO:0000259" key="4">
    <source>
        <dbReference type="Pfam" id="PF08028"/>
    </source>
</evidence>
<dbReference type="Gene3D" id="1.10.540.10">
    <property type="entry name" value="Acyl-CoA dehydrogenase/oxidase, N-terminal domain"/>
    <property type="match status" value="1"/>
</dbReference>
<proteinExistence type="predicted"/>
<dbReference type="SUPFAM" id="SSF47203">
    <property type="entry name" value="Acyl-CoA dehydrogenase C-terminal domain-like"/>
    <property type="match status" value="1"/>
</dbReference>
<protein>
    <submittedName>
        <fullName evidence="5">Hydrolase</fullName>
    </submittedName>
</protein>
<dbReference type="Gene3D" id="1.20.140.10">
    <property type="entry name" value="Butyryl-CoA Dehydrogenase, subunit A, domain 3"/>
    <property type="match status" value="1"/>
</dbReference>
<keyword evidence="1" id="KW-0560">Oxidoreductase</keyword>
<dbReference type="Gene3D" id="2.40.110.10">
    <property type="entry name" value="Butyryl-CoA Dehydrogenase, subunit A, domain 2"/>
    <property type="match status" value="1"/>
</dbReference>
<reference evidence="5 6" key="1">
    <citation type="submission" date="2014-07" db="EMBL/GenBank/DDBJ databases">
        <title>Draft Genome Sequence of Gephyronic Acid Producer, Cystobacter violaceus Strain Cb vi76.</title>
        <authorList>
            <person name="Stevens D.C."/>
            <person name="Young J."/>
            <person name="Carmichael R."/>
            <person name="Tan J."/>
            <person name="Taylor R.E."/>
        </authorList>
    </citation>
    <scope>NUCLEOTIDE SEQUENCE [LARGE SCALE GENOMIC DNA]</scope>
    <source>
        <strain evidence="5 6">Cb vi76</strain>
    </source>
</reference>
<gene>
    <name evidence="5" type="ORF">Q664_16470</name>
</gene>
<dbReference type="GO" id="GO:0016787">
    <property type="term" value="F:hydrolase activity"/>
    <property type="evidence" value="ECO:0007669"/>
    <property type="project" value="UniProtKB-KW"/>
</dbReference>
<keyword evidence="2" id="KW-0472">Membrane</keyword>
<dbReference type="Pfam" id="PF08028">
    <property type="entry name" value="Acyl-CoA_dh_2"/>
    <property type="match status" value="1"/>
</dbReference>
<name>A0A084SUY2_9BACT</name>
<dbReference type="InterPro" id="IPR013786">
    <property type="entry name" value="AcylCoA_DH/ox_N"/>
</dbReference>
<evidence type="ECO:0000259" key="3">
    <source>
        <dbReference type="Pfam" id="PF02771"/>
    </source>
</evidence>
<dbReference type="AlphaFoldDB" id="A0A084SUY2"/>
<dbReference type="InterPro" id="IPR036250">
    <property type="entry name" value="AcylCo_DH-like_C"/>
</dbReference>
<evidence type="ECO:0000256" key="1">
    <source>
        <dbReference type="ARBA" id="ARBA00023002"/>
    </source>
</evidence>
<feature type="domain" description="Acyl-CoA dehydrogenase C-terminal" evidence="4">
    <location>
        <begin position="240"/>
        <end position="371"/>
    </location>
</feature>
<comment type="caution">
    <text evidence="5">The sequence shown here is derived from an EMBL/GenBank/DDBJ whole genome shotgun (WGS) entry which is preliminary data.</text>
</comment>
<evidence type="ECO:0000313" key="6">
    <source>
        <dbReference type="Proteomes" id="UP000028547"/>
    </source>
</evidence>
<dbReference type="RefSeq" id="WP_052518204.1">
    <property type="nucleotide sequence ID" value="NZ_JPMI01000101.1"/>
</dbReference>
<dbReference type="PANTHER" id="PTHR43884">
    <property type="entry name" value="ACYL-COA DEHYDROGENASE"/>
    <property type="match status" value="1"/>
</dbReference>
<dbReference type="GO" id="GO:0003995">
    <property type="term" value="F:acyl-CoA dehydrogenase activity"/>
    <property type="evidence" value="ECO:0007669"/>
    <property type="project" value="TreeGrafter"/>
</dbReference>
<dbReference type="Pfam" id="PF02771">
    <property type="entry name" value="Acyl-CoA_dh_N"/>
    <property type="match status" value="1"/>
</dbReference>
<sequence length="392" mass="41735">MTNSAAVKSAGEHPLLATIRQLTPKVAARSEEIETARRLPADLARELAQAGLFRMVVPEAYGGLELHPAVVVEAVETLSRADGSTGWCVMIGALTAMCSAWLPEPQARAIYAPDIITGGVAAPMGRAELVEGGYRVTGRWAWASGSQNCHWLVGGAVVTKDGAPQMRGPAPEVRLFLFPSSDVTLHDTWHATGLCGTGSGDMEVRDVFVPADRSTSLIAERPRVARPLYAFPAFGLLAVGIPAVALGIARRAIDELTALAHQKKLMTHGGQLLAKRAAVQEAVAEAEATLRAARAFLLETVNTTFEAATRGEVTVKHRAELRLSYTHAMRSAARVVDRMYEAAGGTAVYRASPLQRCLRDIHVATQHAMVAPSTLELIGSVLLGVEANTVML</sequence>
<dbReference type="InterPro" id="IPR013107">
    <property type="entry name" value="Acyl-CoA_DH_C"/>
</dbReference>
<dbReference type="InterPro" id="IPR037069">
    <property type="entry name" value="AcylCoA_DH/ox_N_sf"/>
</dbReference>
<keyword evidence="2" id="KW-1133">Transmembrane helix</keyword>
<feature type="domain" description="Acyl-CoA dehydrogenase/oxidase N-terminal" evidence="3">
    <location>
        <begin position="17"/>
        <end position="117"/>
    </location>
</feature>